<gene>
    <name evidence="1" type="ORF">EZS28_002924</name>
</gene>
<dbReference type="AlphaFoldDB" id="A0A5J4X3I3"/>
<organism evidence="1 2">
    <name type="scientific">Streblomastix strix</name>
    <dbReference type="NCBI Taxonomy" id="222440"/>
    <lineage>
        <taxon>Eukaryota</taxon>
        <taxon>Metamonada</taxon>
        <taxon>Preaxostyla</taxon>
        <taxon>Oxymonadida</taxon>
        <taxon>Streblomastigidae</taxon>
        <taxon>Streblomastix</taxon>
    </lineage>
</organism>
<protein>
    <submittedName>
        <fullName evidence="1">Uncharacterized protein</fullName>
    </submittedName>
</protein>
<comment type="caution">
    <text evidence="1">The sequence shown here is derived from an EMBL/GenBank/DDBJ whole genome shotgun (WGS) entry which is preliminary data.</text>
</comment>
<evidence type="ECO:0000313" key="2">
    <source>
        <dbReference type="Proteomes" id="UP000324800"/>
    </source>
</evidence>
<sequence>MGLFLGLKNFGSKILNGLKKTAGWVAPTLSKVMSSFAGPLSTLYPGIGGIMGTVGNIAGKTSLTEELYQIAQSLGKIYSASEYDVFKIFEALIDDKELDDEQKQFYEERNGENIYHYPAIAPVLAVLLHPKKIEELPVFSTVLAILKPSSQLLAVGFIQIFPKVALPLKDNHIPLAELQIESEILIHQLYDTPVASPIGLIYTEPVCAFGNNYYMLLYPVGNAGFVPSASNMSLLVPPVLINLVAKMFPSQVNYYGWT</sequence>
<proteinExistence type="predicted"/>
<dbReference type="Proteomes" id="UP000324800">
    <property type="component" value="Unassembled WGS sequence"/>
</dbReference>
<accession>A0A5J4X3I3</accession>
<name>A0A5J4X3I3_9EUKA</name>
<dbReference type="EMBL" id="SNRW01000373">
    <property type="protein sequence ID" value="KAA6401543.1"/>
    <property type="molecule type" value="Genomic_DNA"/>
</dbReference>
<reference evidence="1 2" key="1">
    <citation type="submission" date="2019-03" db="EMBL/GenBank/DDBJ databases">
        <title>Single cell metagenomics reveals metabolic interactions within the superorganism composed of flagellate Streblomastix strix and complex community of Bacteroidetes bacteria on its surface.</title>
        <authorList>
            <person name="Treitli S.C."/>
            <person name="Kolisko M."/>
            <person name="Husnik F."/>
            <person name="Keeling P."/>
            <person name="Hampl V."/>
        </authorList>
    </citation>
    <scope>NUCLEOTIDE SEQUENCE [LARGE SCALE GENOMIC DNA]</scope>
    <source>
        <strain evidence="1">ST1C</strain>
    </source>
</reference>
<evidence type="ECO:0000313" key="1">
    <source>
        <dbReference type="EMBL" id="KAA6401543.1"/>
    </source>
</evidence>